<evidence type="ECO:0000256" key="3">
    <source>
        <dbReference type="ARBA" id="ARBA00022763"/>
    </source>
</evidence>
<dbReference type="CDD" id="cd00221">
    <property type="entry name" value="Vsr"/>
    <property type="match status" value="1"/>
</dbReference>
<name>I4A4W4_DESDJ</name>
<dbReference type="NCBIfam" id="TIGR00632">
    <property type="entry name" value="vsr"/>
    <property type="match status" value="1"/>
</dbReference>
<sequence length="141" mass="16962">MSDIFDRDKRSEIMSHVKSSNNASTEEKLIALFRIYGIKGWRRKYKVYGKPDFVFHHEKVAVFVDGCFWHGHDCRNTRPKQNEEFWRRKISRNMERDETVTKHLEKLGWTVLRIWECELKKKNIVKLLSRLESAGLHRVQT</sequence>
<organism evidence="7 8">
    <name type="scientific">Desulfitobacterium dehalogenans (strain ATCC 51507 / DSM 9161 / JW/IU-DC1)</name>
    <dbReference type="NCBI Taxonomy" id="756499"/>
    <lineage>
        <taxon>Bacteria</taxon>
        <taxon>Bacillati</taxon>
        <taxon>Bacillota</taxon>
        <taxon>Clostridia</taxon>
        <taxon>Eubacteriales</taxon>
        <taxon>Desulfitobacteriaceae</taxon>
        <taxon>Desulfitobacterium</taxon>
    </lineage>
</organism>
<dbReference type="HOGENOM" id="CLU_111913_1_1_9"/>
<keyword evidence="2 7" id="KW-0255">Endonuclease</keyword>
<keyword evidence="3" id="KW-0227">DNA damage</keyword>
<dbReference type="InterPro" id="IPR004603">
    <property type="entry name" value="DNA_mismatch_endonuc_vsr"/>
</dbReference>
<accession>I4A4W4</accession>
<evidence type="ECO:0000256" key="6">
    <source>
        <dbReference type="ARBA" id="ARBA00029466"/>
    </source>
</evidence>
<dbReference type="EMBL" id="CP003348">
    <property type="protein sequence ID" value="AFL98998.1"/>
    <property type="molecule type" value="Genomic_DNA"/>
</dbReference>
<dbReference type="EC" id="3.1.-.-" evidence="7"/>
<dbReference type="InterPro" id="IPR011335">
    <property type="entry name" value="Restrct_endonuc-II-like"/>
</dbReference>
<evidence type="ECO:0000256" key="1">
    <source>
        <dbReference type="ARBA" id="ARBA00022722"/>
    </source>
</evidence>
<dbReference type="eggNOG" id="COG3727">
    <property type="taxonomic scope" value="Bacteria"/>
</dbReference>
<dbReference type="Pfam" id="PF03852">
    <property type="entry name" value="Vsr"/>
    <property type="match status" value="1"/>
</dbReference>
<evidence type="ECO:0000256" key="2">
    <source>
        <dbReference type="ARBA" id="ARBA00022759"/>
    </source>
</evidence>
<protein>
    <submittedName>
        <fullName evidence="7">T/G mismatch-specific endonuclease</fullName>
        <ecNumber evidence="7">3.1.-.-</ecNumber>
    </submittedName>
</protein>
<keyword evidence="5" id="KW-0234">DNA repair</keyword>
<keyword evidence="8" id="KW-1185">Reference proteome</keyword>
<reference evidence="8" key="1">
    <citation type="submission" date="2012-06" db="EMBL/GenBank/DDBJ databases">
        <title>Complete sequence of Desulfitobacterium dehalogenans ATCC 51507.</title>
        <authorList>
            <person name="Lucas S."/>
            <person name="Han J."/>
            <person name="Lapidus A."/>
            <person name="Cheng J.-F."/>
            <person name="Goodwin L."/>
            <person name="Pitluck S."/>
            <person name="Peters L."/>
            <person name="Ovchinnikova G."/>
            <person name="Teshima H."/>
            <person name="Detter J.C."/>
            <person name="Han C."/>
            <person name="Tapia R."/>
            <person name="Land M."/>
            <person name="Hauser L."/>
            <person name="Kyrpides N."/>
            <person name="Ivanova N."/>
            <person name="Pagani I."/>
            <person name="Kruse T."/>
            <person name="de Vos W.M."/>
            <person name="Smidt H."/>
            <person name="Woyke T."/>
        </authorList>
    </citation>
    <scope>NUCLEOTIDE SEQUENCE [LARGE SCALE GENOMIC DNA]</scope>
    <source>
        <strain evidence="8">ATCC 51507 / DSM 9161 / JW/IU-DC1</strain>
    </source>
</reference>
<dbReference type="KEGG" id="ddh:Desde_0540"/>
<reference evidence="7 8" key="2">
    <citation type="journal article" date="2015" name="J. Bacteriol.">
        <title>Genomic, proteomic, and biochemical analysis of the organohalide respiratory pathway in Desulfitobacterium dehalogenans.</title>
        <authorList>
            <person name="Kruse T."/>
            <person name="van de Pas B.A."/>
            <person name="Atteia A."/>
            <person name="Krab K."/>
            <person name="Hagen W.R."/>
            <person name="Goodwin L."/>
            <person name="Chain P."/>
            <person name="Boeren S."/>
            <person name="Maphosa F."/>
            <person name="Schraa G."/>
            <person name="de Vos W.M."/>
            <person name="van der Oost J."/>
            <person name="Smidt H."/>
            <person name="Stams A.J."/>
        </authorList>
    </citation>
    <scope>NUCLEOTIDE SEQUENCE [LARGE SCALE GENOMIC DNA]</scope>
    <source>
        <strain evidence="8">ATCC 51507 / DSM 9161 / JW/IU-DC1</strain>
    </source>
</reference>
<proteinExistence type="inferred from homology"/>
<dbReference type="AlphaFoldDB" id="I4A4W4"/>
<evidence type="ECO:0000256" key="5">
    <source>
        <dbReference type="ARBA" id="ARBA00023204"/>
    </source>
</evidence>
<dbReference type="OrthoDB" id="9801520at2"/>
<dbReference type="GO" id="GO:0006298">
    <property type="term" value="P:mismatch repair"/>
    <property type="evidence" value="ECO:0007669"/>
    <property type="project" value="InterPro"/>
</dbReference>
<keyword evidence="1" id="KW-0540">Nuclease</keyword>
<dbReference type="Gene3D" id="3.40.960.10">
    <property type="entry name" value="VSR Endonuclease"/>
    <property type="match status" value="1"/>
</dbReference>
<dbReference type="Proteomes" id="UP000006053">
    <property type="component" value="Chromosome"/>
</dbReference>
<comment type="similarity">
    <text evidence="6">Belongs to the Vsr family.</text>
</comment>
<dbReference type="SUPFAM" id="SSF52980">
    <property type="entry name" value="Restriction endonuclease-like"/>
    <property type="match status" value="1"/>
</dbReference>
<dbReference type="GO" id="GO:0016787">
    <property type="term" value="F:hydrolase activity"/>
    <property type="evidence" value="ECO:0007669"/>
    <property type="project" value="UniProtKB-KW"/>
</dbReference>
<gene>
    <name evidence="7" type="ordered locus">Desde_0540</name>
</gene>
<evidence type="ECO:0000313" key="8">
    <source>
        <dbReference type="Proteomes" id="UP000006053"/>
    </source>
</evidence>
<dbReference type="RefSeq" id="WP_014792492.1">
    <property type="nucleotide sequence ID" value="NC_018017.1"/>
</dbReference>
<dbReference type="REBASE" id="43353">
    <property type="entry name" value="V.Dde51507ORF807P"/>
</dbReference>
<dbReference type="GO" id="GO:0004519">
    <property type="term" value="F:endonuclease activity"/>
    <property type="evidence" value="ECO:0007669"/>
    <property type="project" value="UniProtKB-KW"/>
</dbReference>
<keyword evidence="4 7" id="KW-0378">Hydrolase</keyword>
<evidence type="ECO:0000256" key="4">
    <source>
        <dbReference type="ARBA" id="ARBA00022801"/>
    </source>
</evidence>
<dbReference type="STRING" id="756499.Desde_0540"/>
<evidence type="ECO:0000313" key="7">
    <source>
        <dbReference type="EMBL" id="AFL98998.1"/>
    </source>
</evidence>